<protein>
    <submittedName>
        <fullName evidence="2">Uncharacterized protein</fullName>
    </submittedName>
</protein>
<dbReference type="AlphaFoldDB" id="A0A445DYK1"/>
<proteinExistence type="predicted"/>
<dbReference type="EMBL" id="SDMP01000003">
    <property type="protein sequence ID" value="RYR68181.1"/>
    <property type="molecule type" value="Genomic_DNA"/>
</dbReference>
<name>A0A445DYK1_ARAHY</name>
<evidence type="ECO:0000313" key="2">
    <source>
        <dbReference type="EMBL" id="RYR68181.1"/>
    </source>
</evidence>
<keyword evidence="3" id="KW-1185">Reference proteome</keyword>
<feature type="compositionally biased region" description="Acidic residues" evidence="1">
    <location>
        <begin position="55"/>
        <end position="65"/>
    </location>
</feature>
<comment type="caution">
    <text evidence="2">The sequence shown here is derived from an EMBL/GenBank/DDBJ whole genome shotgun (WGS) entry which is preliminary data.</text>
</comment>
<feature type="region of interest" description="Disordered" evidence="1">
    <location>
        <begin position="33"/>
        <end position="65"/>
    </location>
</feature>
<organism evidence="2 3">
    <name type="scientific">Arachis hypogaea</name>
    <name type="common">Peanut</name>
    <dbReference type="NCBI Taxonomy" id="3818"/>
    <lineage>
        <taxon>Eukaryota</taxon>
        <taxon>Viridiplantae</taxon>
        <taxon>Streptophyta</taxon>
        <taxon>Embryophyta</taxon>
        <taxon>Tracheophyta</taxon>
        <taxon>Spermatophyta</taxon>
        <taxon>Magnoliopsida</taxon>
        <taxon>eudicotyledons</taxon>
        <taxon>Gunneridae</taxon>
        <taxon>Pentapetalae</taxon>
        <taxon>rosids</taxon>
        <taxon>fabids</taxon>
        <taxon>Fabales</taxon>
        <taxon>Fabaceae</taxon>
        <taxon>Papilionoideae</taxon>
        <taxon>50 kb inversion clade</taxon>
        <taxon>dalbergioids sensu lato</taxon>
        <taxon>Dalbergieae</taxon>
        <taxon>Pterocarpus clade</taxon>
        <taxon>Arachis</taxon>
    </lineage>
</organism>
<gene>
    <name evidence="2" type="ORF">Ahy_A03g014662</name>
</gene>
<evidence type="ECO:0000256" key="1">
    <source>
        <dbReference type="SAM" id="MobiDB-lite"/>
    </source>
</evidence>
<reference evidence="2 3" key="1">
    <citation type="submission" date="2019-01" db="EMBL/GenBank/DDBJ databases">
        <title>Sequencing of cultivated peanut Arachis hypogaea provides insights into genome evolution and oil improvement.</title>
        <authorList>
            <person name="Chen X."/>
        </authorList>
    </citation>
    <scope>NUCLEOTIDE SEQUENCE [LARGE SCALE GENOMIC DNA]</scope>
    <source>
        <strain evidence="3">cv. Fuhuasheng</strain>
        <tissue evidence="2">Leaves</tissue>
    </source>
</reference>
<evidence type="ECO:0000313" key="3">
    <source>
        <dbReference type="Proteomes" id="UP000289738"/>
    </source>
</evidence>
<accession>A0A445DYK1</accession>
<sequence length="65" mass="7435">MISSLMRSTVLWWTTRSELQIGRRLYLQGLRDSESHGCDVGSSSSLSKNFHEMDSSSEDEDKETH</sequence>
<dbReference type="Proteomes" id="UP000289738">
    <property type="component" value="Chromosome A03"/>
</dbReference>